<comment type="subcellular location">
    <subcellularLocation>
        <location evidence="1">Cell membrane</location>
        <topology evidence="1">Multi-pass membrane protein</topology>
    </subcellularLocation>
</comment>
<evidence type="ECO:0000256" key="3">
    <source>
        <dbReference type="ARBA" id="ARBA00022475"/>
    </source>
</evidence>
<keyword evidence="5 7" id="KW-1133">Transmembrane helix</keyword>
<dbReference type="SUPFAM" id="SSF50182">
    <property type="entry name" value="Sm-like ribonucleoproteins"/>
    <property type="match status" value="1"/>
</dbReference>
<protein>
    <submittedName>
        <fullName evidence="9">Mechanosensitive ion channel</fullName>
    </submittedName>
</protein>
<dbReference type="Gene3D" id="1.10.287.1260">
    <property type="match status" value="1"/>
</dbReference>
<evidence type="ECO:0000259" key="8">
    <source>
        <dbReference type="Pfam" id="PF00924"/>
    </source>
</evidence>
<dbReference type="EMBL" id="JAAMPU010000101">
    <property type="protein sequence ID" value="NMH27598.1"/>
    <property type="molecule type" value="Genomic_DNA"/>
</dbReference>
<dbReference type="InterPro" id="IPR006685">
    <property type="entry name" value="MscS_channel_2nd"/>
</dbReference>
<dbReference type="InterPro" id="IPR045275">
    <property type="entry name" value="MscS_archaea/bacteria_type"/>
</dbReference>
<evidence type="ECO:0000313" key="9">
    <source>
        <dbReference type="EMBL" id="NMH27598.1"/>
    </source>
</evidence>
<comment type="caution">
    <text evidence="9">The sequence shown here is derived from an EMBL/GenBank/DDBJ whole genome shotgun (WGS) entry which is preliminary data.</text>
</comment>
<feature type="transmembrane region" description="Helical" evidence="7">
    <location>
        <begin position="91"/>
        <end position="109"/>
    </location>
</feature>
<dbReference type="PANTHER" id="PTHR30221">
    <property type="entry name" value="SMALL-CONDUCTANCE MECHANOSENSITIVE CHANNEL"/>
    <property type="match status" value="1"/>
</dbReference>
<feature type="transmembrane region" description="Helical" evidence="7">
    <location>
        <begin position="27"/>
        <end position="47"/>
    </location>
</feature>
<dbReference type="InterPro" id="IPR011066">
    <property type="entry name" value="MscS_channel_C_sf"/>
</dbReference>
<name>A0A972JHX6_9FLAO</name>
<dbReference type="InterPro" id="IPR023408">
    <property type="entry name" value="MscS_beta-dom_sf"/>
</dbReference>
<gene>
    <name evidence="9" type="ORF">G6047_06105</name>
</gene>
<evidence type="ECO:0000256" key="2">
    <source>
        <dbReference type="ARBA" id="ARBA00008017"/>
    </source>
</evidence>
<proteinExistence type="inferred from homology"/>
<dbReference type="InterPro" id="IPR010920">
    <property type="entry name" value="LSM_dom_sf"/>
</dbReference>
<evidence type="ECO:0000256" key="5">
    <source>
        <dbReference type="ARBA" id="ARBA00022989"/>
    </source>
</evidence>
<dbReference type="Gene3D" id="2.30.30.60">
    <property type="match status" value="1"/>
</dbReference>
<dbReference type="AlphaFoldDB" id="A0A972JHX6"/>
<dbReference type="Gene3D" id="3.30.70.100">
    <property type="match status" value="1"/>
</dbReference>
<keyword evidence="10" id="KW-1185">Reference proteome</keyword>
<dbReference type="SUPFAM" id="SSF82689">
    <property type="entry name" value="Mechanosensitive channel protein MscS (YggB), C-terminal domain"/>
    <property type="match status" value="1"/>
</dbReference>
<dbReference type="Pfam" id="PF00924">
    <property type="entry name" value="MS_channel_2nd"/>
    <property type="match status" value="1"/>
</dbReference>
<evidence type="ECO:0000256" key="6">
    <source>
        <dbReference type="ARBA" id="ARBA00023136"/>
    </source>
</evidence>
<evidence type="ECO:0000256" key="4">
    <source>
        <dbReference type="ARBA" id="ARBA00022692"/>
    </source>
</evidence>
<evidence type="ECO:0000256" key="7">
    <source>
        <dbReference type="SAM" id="Phobius"/>
    </source>
</evidence>
<keyword evidence="3" id="KW-1003">Cell membrane</keyword>
<dbReference type="GO" id="GO:0008381">
    <property type="term" value="F:mechanosensitive monoatomic ion channel activity"/>
    <property type="evidence" value="ECO:0007669"/>
    <property type="project" value="InterPro"/>
</dbReference>
<organism evidence="9 10">
    <name type="scientific">Flavobacterium silvaticum</name>
    <dbReference type="NCBI Taxonomy" id="1852020"/>
    <lineage>
        <taxon>Bacteria</taxon>
        <taxon>Pseudomonadati</taxon>
        <taxon>Bacteroidota</taxon>
        <taxon>Flavobacteriia</taxon>
        <taxon>Flavobacteriales</taxon>
        <taxon>Flavobacteriaceae</taxon>
        <taxon>Flavobacterium</taxon>
    </lineage>
</organism>
<dbReference type="GO" id="GO:0005886">
    <property type="term" value="C:plasma membrane"/>
    <property type="evidence" value="ECO:0007669"/>
    <property type="project" value="UniProtKB-SubCell"/>
</dbReference>
<keyword evidence="6 7" id="KW-0472">Membrane</keyword>
<dbReference type="SUPFAM" id="SSF82861">
    <property type="entry name" value="Mechanosensitive channel protein MscS (YggB), transmembrane region"/>
    <property type="match status" value="1"/>
</dbReference>
<dbReference type="RefSeq" id="WP_169526595.1">
    <property type="nucleotide sequence ID" value="NZ_JAAMPU010000101.1"/>
</dbReference>
<evidence type="ECO:0000313" key="10">
    <source>
        <dbReference type="Proteomes" id="UP000712080"/>
    </source>
</evidence>
<accession>A0A972JHX6</accession>
<feature type="transmembrane region" description="Helical" evidence="7">
    <location>
        <begin position="68"/>
        <end position="85"/>
    </location>
</feature>
<dbReference type="PANTHER" id="PTHR30221:SF1">
    <property type="entry name" value="SMALL-CONDUCTANCE MECHANOSENSITIVE CHANNEL"/>
    <property type="match status" value="1"/>
</dbReference>
<sequence>MLHNFVSDLIEHLKNYYTDLVDLTPKIIMAVVVFMISWFIAGRIQVFSGNRLRGKMHDPLLANFLSRLFRAIFMVIAFLVVLNIIGLKDFATSLAAGAGISAFVVGFALKDIGENFLAGILLAFKRPFAIGEIIESGGIKGTVVELNLRDTQVRSAGKNIYIPNALLVKNVLINYSQENYLYQDLQVNIDTSAKIDLAISTVLDVLKSTNGILKDKGRNISAQASAISGNGVTISISYWIRTDSSPSDSEIKSNVILKIMDSFQQQSIPLPTNTVEIKQSPLS</sequence>
<comment type="similarity">
    <text evidence="2">Belongs to the MscS (TC 1.A.23) family.</text>
</comment>
<dbReference type="Proteomes" id="UP000712080">
    <property type="component" value="Unassembled WGS sequence"/>
</dbReference>
<feature type="domain" description="Mechanosensitive ion channel MscS" evidence="8">
    <location>
        <begin position="114"/>
        <end position="176"/>
    </location>
</feature>
<reference evidence="9" key="1">
    <citation type="submission" date="2020-02" db="EMBL/GenBank/DDBJ databases">
        <title>Flavobacterium sp. genome.</title>
        <authorList>
            <person name="Jung H.S."/>
            <person name="Baek J.H."/>
            <person name="Jeon C.O."/>
        </authorList>
    </citation>
    <scope>NUCLEOTIDE SEQUENCE</scope>
    <source>
        <strain evidence="9">SE-s28</strain>
    </source>
</reference>
<evidence type="ECO:0000256" key="1">
    <source>
        <dbReference type="ARBA" id="ARBA00004651"/>
    </source>
</evidence>
<keyword evidence="4 7" id="KW-0812">Transmembrane</keyword>
<dbReference type="InterPro" id="IPR011014">
    <property type="entry name" value="MscS_channel_TM-2"/>
</dbReference>